<keyword evidence="8" id="KW-0694">RNA-binding</keyword>
<comment type="subcellular location">
    <subcellularLocation>
        <location evidence="3">Cytoplasm</location>
    </subcellularLocation>
    <subcellularLocation>
        <location evidence="2">Nucleus</location>
    </subcellularLocation>
</comment>
<gene>
    <name evidence="14" type="primary">LOC100897698</name>
</gene>
<dbReference type="SUPFAM" id="SSF56091">
    <property type="entry name" value="DNA ligase/mRNA capping enzyme, catalytic domain"/>
    <property type="match status" value="1"/>
</dbReference>
<dbReference type="Pfam" id="PF11538">
    <property type="entry name" value="Snurportin1"/>
    <property type="match status" value="1"/>
</dbReference>
<name>A0AAJ6QV69_9ACAR</name>
<dbReference type="InterPro" id="IPR024721">
    <property type="entry name" value="Snurportin-1_N"/>
</dbReference>
<dbReference type="GO" id="GO:0061015">
    <property type="term" value="P:snRNA import into nucleus"/>
    <property type="evidence" value="ECO:0007669"/>
    <property type="project" value="InterPro"/>
</dbReference>
<dbReference type="Pfam" id="PF21974">
    <property type="entry name" value="SPN1_m3Gcap_bd"/>
    <property type="match status" value="1"/>
</dbReference>
<evidence type="ECO:0000256" key="8">
    <source>
        <dbReference type="ARBA" id="ARBA00022884"/>
    </source>
</evidence>
<keyword evidence="7" id="KW-0963">Cytoplasm</keyword>
<evidence type="ECO:0000256" key="1">
    <source>
        <dbReference type="ARBA" id="ARBA00003975"/>
    </source>
</evidence>
<evidence type="ECO:0000256" key="7">
    <source>
        <dbReference type="ARBA" id="ARBA00022490"/>
    </source>
</evidence>
<comment type="function">
    <text evidence="1">Functions as an U snRNP-specific nuclear import adapter. Involved in the trimethylguanosine (m3G)-cap-dependent nuclear import of U snRNPs. Binds specifically to the terminal m3G-cap U snRNAs.</text>
</comment>
<evidence type="ECO:0000256" key="5">
    <source>
        <dbReference type="ARBA" id="ARBA00016034"/>
    </source>
</evidence>
<evidence type="ECO:0000313" key="13">
    <source>
        <dbReference type="Proteomes" id="UP000694867"/>
    </source>
</evidence>
<dbReference type="InterPro" id="IPR047857">
    <property type="entry name" value="Snurportin1_C"/>
</dbReference>
<dbReference type="GO" id="GO:0005634">
    <property type="term" value="C:nucleus"/>
    <property type="evidence" value="ECO:0007669"/>
    <property type="project" value="UniProtKB-SubCell"/>
</dbReference>
<feature type="domain" description="Snurportin-1 m3G cap-binding" evidence="12">
    <location>
        <begin position="96"/>
        <end position="279"/>
    </location>
</feature>
<reference evidence="14" key="1">
    <citation type="submission" date="2025-08" db="UniProtKB">
        <authorList>
            <consortium name="RefSeq"/>
        </authorList>
    </citation>
    <scope>IDENTIFICATION</scope>
</reference>
<feature type="region of interest" description="Disordered" evidence="10">
    <location>
        <begin position="63"/>
        <end position="92"/>
    </location>
</feature>
<dbReference type="CTD" id="7354429"/>
<evidence type="ECO:0000256" key="10">
    <source>
        <dbReference type="SAM" id="MobiDB-lite"/>
    </source>
</evidence>
<protein>
    <recommendedName>
        <fullName evidence="5">Snurportin-1</fullName>
    </recommendedName>
</protein>
<dbReference type="RefSeq" id="XP_003744960.1">
    <property type="nucleotide sequence ID" value="XM_003744912.2"/>
</dbReference>
<feature type="domain" description="Snurportin-1 N-terminal" evidence="11">
    <location>
        <begin position="25"/>
        <end position="59"/>
    </location>
</feature>
<feature type="compositionally biased region" description="Basic and acidic residues" evidence="10">
    <location>
        <begin position="71"/>
        <end position="85"/>
    </location>
</feature>
<evidence type="ECO:0000256" key="3">
    <source>
        <dbReference type="ARBA" id="ARBA00004496"/>
    </source>
</evidence>
<comment type="similarity">
    <text evidence="4">Belongs to the snurportin family.</text>
</comment>
<dbReference type="AlphaFoldDB" id="A0AAJ6QV69"/>
<keyword evidence="6" id="KW-0813">Transport</keyword>
<dbReference type="InterPro" id="IPR017336">
    <property type="entry name" value="Snurportin-1"/>
</dbReference>
<sequence>MEDLIENLATDLSVTSTPCSSIPARFDLFKKKPCHQESRRAEFLSRQKDKRYDALQHARDLAQGFFPKGQPSEKMDSSDSEEGVKPRRPPRSYRGQLMLSEWLLEVPDLKEYIVVPCPKGKRALLVASQGITKLYARNGFNLHTFVSNLPGGSLNSNRQLNWKANDFTILDVVYNDSVKTCYILDLVAWRSKPYYDSDTCFRFYWLRTQFTECAEQIASAKRKIKLEIVPSFEWNKDQLSELLQAEKPPFEAEIDGMLFYHKDGHYIPGCCPLVGWLKPFMITEVLGIDVHPRFLEEIPSGYTTLKDKITEKEKERSSGSRP</sequence>
<dbReference type="PANTHER" id="PTHR13403">
    <property type="entry name" value="SNURPORTIN1 RNUT1 PROTEIN RNA, U TRANSPORTER 1"/>
    <property type="match status" value="1"/>
</dbReference>
<evidence type="ECO:0000259" key="11">
    <source>
        <dbReference type="Pfam" id="PF11538"/>
    </source>
</evidence>
<accession>A0AAJ6QV69</accession>
<dbReference type="GeneID" id="100897698"/>
<dbReference type="GO" id="GO:0003723">
    <property type="term" value="F:RNA binding"/>
    <property type="evidence" value="ECO:0007669"/>
    <property type="project" value="UniProtKB-KW"/>
</dbReference>
<dbReference type="CDD" id="cd09232">
    <property type="entry name" value="Snurportin-1_C"/>
    <property type="match status" value="1"/>
</dbReference>
<dbReference type="Gene3D" id="3.30.470.30">
    <property type="entry name" value="DNA ligase/mRNA capping enzyme"/>
    <property type="match status" value="1"/>
</dbReference>
<evidence type="ECO:0000313" key="14">
    <source>
        <dbReference type="RefSeq" id="XP_003744960.1"/>
    </source>
</evidence>
<evidence type="ECO:0000256" key="4">
    <source>
        <dbReference type="ARBA" id="ARBA00007540"/>
    </source>
</evidence>
<organism evidence="13 14">
    <name type="scientific">Galendromus occidentalis</name>
    <name type="common">western predatory mite</name>
    <dbReference type="NCBI Taxonomy" id="34638"/>
    <lineage>
        <taxon>Eukaryota</taxon>
        <taxon>Metazoa</taxon>
        <taxon>Ecdysozoa</taxon>
        <taxon>Arthropoda</taxon>
        <taxon>Chelicerata</taxon>
        <taxon>Arachnida</taxon>
        <taxon>Acari</taxon>
        <taxon>Parasitiformes</taxon>
        <taxon>Mesostigmata</taxon>
        <taxon>Gamasina</taxon>
        <taxon>Phytoseioidea</taxon>
        <taxon>Phytoseiidae</taxon>
        <taxon>Typhlodrominae</taxon>
        <taxon>Galendromus</taxon>
    </lineage>
</organism>
<keyword evidence="9" id="KW-0539">Nucleus</keyword>
<evidence type="ECO:0000256" key="9">
    <source>
        <dbReference type="ARBA" id="ARBA00023242"/>
    </source>
</evidence>
<keyword evidence="13" id="KW-1185">Reference proteome</keyword>
<dbReference type="KEGG" id="goe:100897698"/>
<evidence type="ECO:0000256" key="2">
    <source>
        <dbReference type="ARBA" id="ARBA00004123"/>
    </source>
</evidence>
<dbReference type="GO" id="GO:0005737">
    <property type="term" value="C:cytoplasm"/>
    <property type="evidence" value="ECO:0007669"/>
    <property type="project" value="UniProtKB-SubCell"/>
</dbReference>
<evidence type="ECO:0000259" key="12">
    <source>
        <dbReference type="Pfam" id="PF21974"/>
    </source>
</evidence>
<proteinExistence type="inferred from homology"/>
<evidence type="ECO:0000256" key="6">
    <source>
        <dbReference type="ARBA" id="ARBA00022448"/>
    </source>
</evidence>
<dbReference type="PANTHER" id="PTHR13403:SF6">
    <property type="entry name" value="SNURPORTIN-1"/>
    <property type="match status" value="1"/>
</dbReference>
<dbReference type="Proteomes" id="UP000694867">
    <property type="component" value="Unplaced"/>
</dbReference>